<keyword evidence="9" id="KW-1185">Reference proteome</keyword>
<keyword evidence="1" id="KW-0479">Metal-binding</keyword>
<keyword evidence="4 5" id="KW-0238">DNA-binding</keyword>
<evidence type="ECO:0000256" key="4">
    <source>
        <dbReference type="ARBA" id="ARBA00023125"/>
    </source>
</evidence>
<evidence type="ECO:0000313" key="8">
    <source>
        <dbReference type="EMBL" id="KAL3870331.1"/>
    </source>
</evidence>
<evidence type="ECO:0000256" key="1">
    <source>
        <dbReference type="ARBA" id="ARBA00022723"/>
    </source>
</evidence>
<dbReference type="SMART" id="SM00980">
    <property type="entry name" value="THAP"/>
    <property type="match status" value="1"/>
</dbReference>
<dbReference type="Pfam" id="PF05485">
    <property type="entry name" value="THAP"/>
    <property type="match status" value="1"/>
</dbReference>
<evidence type="ECO:0000256" key="2">
    <source>
        <dbReference type="ARBA" id="ARBA00022771"/>
    </source>
</evidence>
<dbReference type="GO" id="GO:0003677">
    <property type="term" value="F:DNA binding"/>
    <property type="evidence" value="ECO:0007669"/>
    <property type="project" value="UniProtKB-UniRule"/>
</dbReference>
<dbReference type="Proteomes" id="UP001634394">
    <property type="component" value="Unassembled WGS sequence"/>
</dbReference>
<feature type="region of interest" description="Disordered" evidence="6">
    <location>
        <begin position="71"/>
        <end position="117"/>
    </location>
</feature>
<dbReference type="PANTHER" id="PTHR46927:SF3">
    <property type="entry name" value="THAP-TYPE DOMAIN-CONTAINING PROTEIN"/>
    <property type="match status" value="1"/>
</dbReference>
<feature type="compositionally biased region" description="Polar residues" evidence="6">
    <location>
        <begin position="102"/>
        <end position="117"/>
    </location>
</feature>
<dbReference type="InterPro" id="IPR038441">
    <property type="entry name" value="THAP_Znf_sf"/>
</dbReference>
<feature type="compositionally biased region" description="Polar residues" evidence="6">
    <location>
        <begin position="71"/>
        <end position="83"/>
    </location>
</feature>
<protein>
    <recommendedName>
        <fullName evidence="7">THAP-type domain-containing protein</fullName>
    </recommendedName>
</protein>
<dbReference type="SUPFAM" id="SSF57716">
    <property type="entry name" value="Glucocorticoid receptor-like (DNA-binding domain)"/>
    <property type="match status" value="1"/>
</dbReference>
<reference evidence="8 9" key="1">
    <citation type="submission" date="2024-11" db="EMBL/GenBank/DDBJ databases">
        <title>Chromosome-level genome assembly of the freshwater bivalve Anodonta woodiana.</title>
        <authorList>
            <person name="Chen X."/>
        </authorList>
    </citation>
    <scope>NUCLEOTIDE SEQUENCE [LARGE SCALE GENOMIC DNA]</scope>
    <source>
        <strain evidence="8">MN2024</strain>
        <tissue evidence="8">Gills</tissue>
    </source>
</reference>
<dbReference type="Gene3D" id="6.20.210.20">
    <property type="entry name" value="THAP domain"/>
    <property type="match status" value="1"/>
</dbReference>
<sequence>MGRDYCTVFGCRNFSGRIGKFGHKVTLHKFPKEQYARRAWIRVISRKNWIPSNYIRVCSDHFISGIGSNYANRSKIPTENLPQKRSGAVKTLKSSPRKRPRPQTSDKTSFNDLNLHS</sequence>
<dbReference type="GO" id="GO:0008270">
    <property type="term" value="F:zinc ion binding"/>
    <property type="evidence" value="ECO:0007669"/>
    <property type="project" value="UniProtKB-KW"/>
</dbReference>
<evidence type="ECO:0000313" key="9">
    <source>
        <dbReference type="Proteomes" id="UP001634394"/>
    </source>
</evidence>
<dbReference type="PANTHER" id="PTHR46927">
    <property type="entry name" value="AGAP005574-PA"/>
    <property type="match status" value="1"/>
</dbReference>
<gene>
    <name evidence="8" type="ORF">ACJMK2_038405</name>
</gene>
<evidence type="ECO:0000256" key="6">
    <source>
        <dbReference type="SAM" id="MobiDB-lite"/>
    </source>
</evidence>
<keyword evidence="2 5" id="KW-0863">Zinc-finger</keyword>
<evidence type="ECO:0000256" key="3">
    <source>
        <dbReference type="ARBA" id="ARBA00022833"/>
    </source>
</evidence>
<accession>A0ABD3W9R2</accession>
<name>A0ABD3W9R2_SINWO</name>
<comment type="caution">
    <text evidence="8">The sequence shown here is derived from an EMBL/GenBank/DDBJ whole genome shotgun (WGS) entry which is preliminary data.</text>
</comment>
<dbReference type="AlphaFoldDB" id="A0ABD3W9R2"/>
<keyword evidence="3" id="KW-0862">Zinc</keyword>
<evidence type="ECO:0000259" key="7">
    <source>
        <dbReference type="PROSITE" id="PS50950"/>
    </source>
</evidence>
<feature type="domain" description="THAP-type" evidence="7">
    <location>
        <begin position="1"/>
        <end position="85"/>
    </location>
</feature>
<organism evidence="8 9">
    <name type="scientific">Sinanodonta woodiana</name>
    <name type="common">Chinese pond mussel</name>
    <name type="synonym">Anodonta woodiana</name>
    <dbReference type="NCBI Taxonomy" id="1069815"/>
    <lineage>
        <taxon>Eukaryota</taxon>
        <taxon>Metazoa</taxon>
        <taxon>Spiralia</taxon>
        <taxon>Lophotrochozoa</taxon>
        <taxon>Mollusca</taxon>
        <taxon>Bivalvia</taxon>
        <taxon>Autobranchia</taxon>
        <taxon>Heteroconchia</taxon>
        <taxon>Palaeoheterodonta</taxon>
        <taxon>Unionida</taxon>
        <taxon>Unionoidea</taxon>
        <taxon>Unionidae</taxon>
        <taxon>Unioninae</taxon>
        <taxon>Sinanodonta</taxon>
    </lineage>
</organism>
<dbReference type="PROSITE" id="PS50950">
    <property type="entry name" value="ZF_THAP"/>
    <property type="match status" value="1"/>
</dbReference>
<dbReference type="InterPro" id="IPR006612">
    <property type="entry name" value="THAP_Znf"/>
</dbReference>
<dbReference type="EMBL" id="JBJQND010000007">
    <property type="protein sequence ID" value="KAL3870331.1"/>
    <property type="molecule type" value="Genomic_DNA"/>
</dbReference>
<evidence type="ECO:0000256" key="5">
    <source>
        <dbReference type="PROSITE-ProRule" id="PRU00309"/>
    </source>
</evidence>
<dbReference type="SMART" id="SM00692">
    <property type="entry name" value="DM3"/>
    <property type="match status" value="1"/>
</dbReference>
<proteinExistence type="predicted"/>
<dbReference type="InterPro" id="IPR052224">
    <property type="entry name" value="THAP_domain_protein"/>
</dbReference>